<name>A0A016WS38_9BILA</name>
<organism evidence="2 3">
    <name type="scientific">Ancylostoma ceylanicum</name>
    <dbReference type="NCBI Taxonomy" id="53326"/>
    <lineage>
        <taxon>Eukaryota</taxon>
        <taxon>Metazoa</taxon>
        <taxon>Ecdysozoa</taxon>
        <taxon>Nematoda</taxon>
        <taxon>Chromadorea</taxon>
        <taxon>Rhabditida</taxon>
        <taxon>Rhabditina</taxon>
        <taxon>Rhabditomorpha</taxon>
        <taxon>Strongyloidea</taxon>
        <taxon>Ancylostomatidae</taxon>
        <taxon>Ancylostomatinae</taxon>
        <taxon>Ancylostoma</taxon>
    </lineage>
</organism>
<keyword evidence="3" id="KW-1185">Reference proteome</keyword>
<gene>
    <name evidence="2" type="primary">Acey_s0531.g3032</name>
    <name evidence="2" type="ORF">Y032_0531g3032</name>
</gene>
<accession>A0A016WS38</accession>
<dbReference type="AlphaFoldDB" id="A0A016WS38"/>
<evidence type="ECO:0000313" key="3">
    <source>
        <dbReference type="Proteomes" id="UP000024635"/>
    </source>
</evidence>
<sequence length="74" mass="8584">MLHGIQLDPINYLICPCSNRIVTQCYFHVFKVLCNNLDGCKKVSKRIHSDNRNRNTMEMSDNRQKWESATIALG</sequence>
<dbReference type="Proteomes" id="UP000024635">
    <property type="component" value="Unassembled WGS sequence"/>
</dbReference>
<feature type="region of interest" description="Disordered" evidence="1">
    <location>
        <begin position="51"/>
        <end position="74"/>
    </location>
</feature>
<evidence type="ECO:0000313" key="2">
    <source>
        <dbReference type="EMBL" id="EYC42465.1"/>
    </source>
</evidence>
<proteinExistence type="predicted"/>
<dbReference type="EMBL" id="JARK01000131">
    <property type="protein sequence ID" value="EYC42465.1"/>
    <property type="molecule type" value="Genomic_DNA"/>
</dbReference>
<evidence type="ECO:0000256" key="1">
    <source>
        <dbReference type="SAM" id="MobiDB-lite"/>
    </source>
</evidence>
<protein>
    <submittedName>
        <fullName evidence="2">Uncharacterized protein</fullName>
    </submittedName>
</protein>
<reference evidence="3" key="1">
    <citation type="journal article" date="2015" name="Nat. Genet.">
        <title>The genome and transcriptome of the zoonotic hookworm Ancylostoma ceylanicum identify infection-specific gene families.</title>
        <authorList>
            <person name="Schwarz E.M."/>
            <person name="Hu Y."/>
            <person name="Antoshechkin I."/>
            <person name="Miller M.M."/>
            <person name="Sternberg P.W."/>
            <person name="Aroian R.V."/>
        </authorList>
    </citation>
    <scope>NUCLEOTIDE SEQUENCE</scope>
    <source>
        <strain evidence="3">HY135</strain>
    </source>
</reference>
<feature type="compositionally biased region" description="Basic and acidic residues" evidence="1">
    <location>
        <begin position="51"/>
        <end position="66"/>
    </location>
</feature>
<comment type="caution">
    <text evidence="2">The sequence shown here is derived from an EMBL/GenBank/DDBJ whole genome shotgun (WGS) entry which is preliminary data.</text>
</comment>